<dbReference type="EMBL" id="BIFT01000001">
    <property type="protein sequence ID" value="GCE25498.1"/>
    <property type="molecule type" value="Genomic_DNA"/>
</dbReference>
<dbReference type="Proteomes" id="UP000287171">
    <property type="component" value="Unassembled WGS sequence"/>
</dbReference>
<evidence type="ECO:0000313" key="2">
    <source>
        <dbReference type="Proteomes" id="UP000287171"/>
    </source>
</evidence>
<comment type="caution">
    <text evidence="1">The sequence shown here is derived from an EMBL/GenBank/DDBJ whole genome shotgun (WGS) entry which is preliminary data.</text>
</comment>
<proteinExistence type="predicted"/>
<dbReference type="AlphaFoldDB" id="A0A402B2E3"/>
<name>A0A402B2E3_9CHLR</name>
<organism evidence="1 2">
    <name type="scientific">Dictyobacter alpinus</name>
    <dbReference type="NCBI Taxonomy" id="2014873"/>
    <lineage>
        <taxon>Bacteria</taxon>
        <taxon>Bacillati</taxon>
        <taxon>Chloroflexota</taxon>
        <taxon>Ktedonobacteria</taxon>
        <taxon>Ktedonobacterales</taxon>
        <taxon>Dictyobacteraceae</taxon>
        <taxon>Dictyobacter</taxon>
    </lineage>
</organism>
<gene>
    <name evidence="1" type="ORF">KDA_09820</name>
</gene>
<protein>
    <submittedName>
        <fullName evidence="1">Uncharacterized protein</fullName>
    </submittedName>
</protein>
<accession>A0A402B2E3</accession>
<keyword evidence="2" id="KW-1185">Reference proteome</keyword>
<reference evidence="2" key="1">
    <citation type="submission" date="2018-12" db="EMBL/GenBank/DDBJ databases">
        <title>Tengunoibacter tsumagoiensis gen. nov., sp. nov., Dictyobacter kobayashii sp. nov., D. alpinus sp. nov., and D. joshuensis sp. nov. and description of Dictyobacteraceae fam. nov. within the order Ktedonobacterales isolated from Tengu-no-mugimeshi.</title>
        <authorList>
            <person name="Wang C.M."/>
            <person name="Zheng Y."/>
            <person name="Sakai Y."/>
            <person name="Toyoda A."/>
            <person name="Minakuchi Y."/>
            <person name="Abe K."/>
            <person name="Yokota A."/>
            <person name="Yabe S."/>
        </authorList>
    </citation>
    <scope>NUCLEOTIDE SEQUENCE [LARGE SCALE GENOMIC DNA]</scope>
    <source>
        <strain evidence="2">Uno16</strain>
    </source>
</reference>
<sequence>MVVVMMFTTIEIPTIKVSTHVGATEEKGSAIWAIVAIAHPTSGSEQATQSGEKYNHE</sequence>
<evidence type="ECO:0000313" key="1">
    <source>
        <dbReference type="EMBL" id="GCE25498.1"/>
    </source>
</evidence>